<sequence length="734" mass="73471">MTDITPDTLPRAATRPRPRHRRGHRPGRASVLAAALLSALLLAAPASVLPATGAVAATSPSPGPTPPGSTAVAFAMAPGDRGIVGAGGAVVVDLSVSNPASTMLSAGEVRVERGNTPLPTREALDAWLADGSGVDGYTAAGSTVLDTVPARGTTSVPLGLDAAAFADAPAGVYPLQATYTTPRGELTSRSTVVVTAGDQPIGSVTVIVPITAGAITTALPTSDELAALTAPDGLLRAQLDAVSGTNAVLAVDPAIAVAIRALGGAAPGTATAWLDELLSLPNERFALQFGDADLATQIGAGLTAPLSVGDVTALAPDLAPAPTPTPTATAGSTGTGTIPTLDSIGLAAPAVLWPASGSVGSTQIGALGAVTVDDAPSLTLVDSASVTGSSTAASAAHARAGEADLLVYDTAVSDALRRASEAVTEVAQDAAVAESSAYSALSDPTTPLAVAVDRSTARTSDGIAAAIAAATALPGRELVGLSALRAVFPVDAAPAEVTADETDVAWIDAFTQFRGDADALAQFATILAQPALLTVPDRARTLQVIGNAWHGNSAWADAVAGQRERTAQTLDAVELVPVTEINLFGTSAPLSFTVRNDLAFPVSLVLYTLPGDPRIIVQTTTTVEAGAAQATRVNVPVEARVGSGEAQLSLQLRSPTMVAIGDPMDVTVNVRAEWEQIGVVVLSVLVGGFLVIGVIRTVRRRRRGADDGDGDGDDTESTTGADDTVGAGTEDSDG</sequence>
<reference evidence="3 4" key="1">
    <citation type="journal article" date="2015" name="Stand. Genomic Sci.">
        <title>Genomic Encyclopedia of Bacterial and Archaeal Type Strains, Phase III: the genomes of soil and plant-associated and newly described type strains.</title>
        <authorList>
            <person name="Whitman W.B."/>
            <person name="Woyke T."/>
            <person name="Klenk H.P."/>
            <person name="Zhou Y."/>
            <person name="Lilburn T.G."/>
            <person name="Beck B.J."/>
            <person name="De Vos P."/>
            <person name="Vandamme P."/>
            <person name="Eisen J.A."/>
            <person name="Garrity G."/>
            <person name="Hugenholtz P."/>
            <person name="Kyrpides N.C."/>
        </authorList>
    </citation>
    <scope>NUCLEOTIDE SEQUENCE [LARGE SCALE GENOMIC DNA]</scope>
    <source>
        <strain evidence="3 4">S2T63</strain>
    </source>
</reference>
<keyword evidence="2" id="KW-1133">Transmembrane helix</keyword>
<keyword evidence="2" id="KW-0472">Membrane</keyword>
<feature type="compositionally biased region" description="Low complexity" evidence="1">
    <location>
        <begin position="717"/>
        <end position="734"/>
    </location>
</feature>
<dbReference type="InterPro" id="IPR046112">
    <property type="entry name" value="DUF6049"/>
</dbReference>
<feature type="compositionally biased region" description="Basic residues" evidence="1">
    <location>
        <begin position="14"/>
        <end position="27"/>
    </location>
</feature>
<evidence type="ECO:0000313" key="3">
    <source>
        <dbReference type="EMBL" id="RLK52185.1"/>
    </source>
</evidence>
<proteinExistence type="predicted"/>
<feature type="transmembrane region" description="Helical" evidence="2">
    <location>
        <begin position="677"/>
        <end position="695"/>
    </location>
</feature>
<evidence type="ECO:0008006" key="5">
    <source>
        <dbReference type="Google" id="ProtNLM"/>
    </source>
</evidence>
<organism evidence="3 4">
    <name type="scientific">Microbacterium telephonicum</name>
    <dbReference type="NCBI Taxonomy" id="1714841"/>
    <lineage>
        <taxon>Bacteria</taxon>
        <taxon>Bacillati</taxon>
        <taxon>Actinomycetota</taxon>
        <taxon>Actinomycetes</taxon>
        <taxon>Micrococcales</taxon>
        <taxon>Microbacteriaceae</taxon>
        <taxon>Microbacterium</taxon>
    </lineage>
</organism>
<evidence type="ECO:0000313" key="4">
    <source>
        <dbReference type="Proteomes" id="UP000273158"/>
    </source>
</evidence>
<keyword evidence="4" id="KW-1185">Reference proteome</keyword>
<name>A0A498C8L5_9MICO</name>
<comment type="caution">
    <text evidence="3">The sequence shown here is derived from an EMBL/GenBank/DDBJ whole genome shotgun (WGS) entry which is preliminary data.</text>
</comment>
<dbReference type="RefSeq" id="WP_121056698.1">
    <property type="nucleotide sequence ID" value="NZ_RCDB01000001.1"/>
</dbReference>
<feature type="region of interest" description="Disordered" evidence="1">
    <location>
        <begin position="1"/>
        <end position="27"/>
    </location>
</feature>
<dbReference type="AlphaFoldDB" id="A0A498C8L5"/>
<dbReference type="InterPro" id="IPR006311">
    <property type="entry name" value="TAT_signal"/>
</dbReference>
<dbReference type="EMBL" id="RCDB01000001">
    <property type="protein sequence ID" value="RLK52185.1"/>
    <property type="molecule type" value="Genomic_DNA"/>
</dbReference>
<protein>
    <recommendedName>
        <fullName evidence="5">2-oxoglutarate dehydrogenase</fullName>
    </recommendedName>
</protein>
<evidence type="ECO:0000256" key="1">
    <source>
        <dbReference type="SAM" id="MobiDB-lite"/>
    </source>
</evidence>
<gene>
    <name evidence="3" type="ORF">C7474_0114</name>
</gene>
<feature type="compositionally biased region" description="Acidic residues" evidence="1">
    <location>
        <begin position="707"/>
        <end position="716"/>
    </location>
</feature>
<accession>A0A498C8L5</accession>
<dbReference type="Proteomes" id="UP000273158">
    <property type="component" value="Unassembled WGS sequence"/>
</dbReference>
<keyword evidence="2" id="KW-0812">Transmembrane</keyword>
<evidence type="ECO:0000256" key="2">
    <source>
        <dbReference type="SAM" id="Phobius"/>
    </source>
</evidence>
<dbReference type="OrthoDB" id="4985746at2"/>
<feature type="region of interest" description="Disordered" evidence="1">
    <location>
        <begin position="702"/>
        <end position="734"/>
    </location>
</feature>
<dbReference type="Pfam" id="PF19516">
    <property type="entry name" value="DUF6049"/>
    <property type="match status" value="1"/>
</dbReference>
<dbReference type="PROSITE" id="PS51318">
    <property type="entry name" value="TAT"/>
    <property type="match status" value="1"/>
</dbReference>